<name>A0ABS6EVV9_9CLOT</name>
<dbReference type="EMBL" id="JAHLQL010000001">
    <property type="protein sequence ID" value="MBU5590367.1"/>
    <property type="molecule type" value="Genomic_DNA"/>
</dbReference>
<evidence type="ECO:0000313" key="2">
    <source>
        <dbReference type="Proteomes" id="UP000736583"/>
    </source>
</evidence>
<keyword evidence="1" id="KW-0808">Transferase</keyword>
<evidence type="ECO:0000313" key="1">
    <source>
        <dbReference type="EMBL" id="MBU5590367.1"/>
    </source>
</evidence>
<reference evidence="1 2" key="1">
    <citation type="submission" date="2021-06" db="EMBL/GenBank/DDBJ databases">
        <authorList>
            <person name="Sun Q."/>
            <person name="Li D."/>
        </authorList>
    </citation>
    <scope>NUCLEOTIDE SEQUENCE [LARGE SCALE GENOMIC DNA]</scope>
    <source>
        <strain evidence="1 2">MSJ-4</strain>
    </source>
</reference>
<dbReference type="GO" id="GO:0016301">
    <property type="term" value="F:kinase activity"/>
    <property type="evidence" value="ECO:0007669"/>
    <property type="project" value="UniProtKB-KW"/>
</dbReference>
<keyword evidence="1" id="KW-0418">Kinase</keyword>
<accession>A0ABS6EVV9</accession>
<sequence length="186" mass="21944">MKITITGDLYSGKSCLSKSLCSHYGLKIFSAGKLLRKEAESLGMDITEFNKYMDDNNVDMIIDERTREIGRNEENFLFDARLAWYFIEDSINIYLKVNEDIAAERAIKDARGSSETYITKEGALFSIKKRSLVERERFIRLYDADIYNLHNYDIIFDTSFWSREEVLLKVIESIELYRKNYKDSFW</sequence>
<dbReference type="RefSeq" id="WP_216455581.1">
    <property type="nucleotide sequence ID" value="NZ_JAHLQL010000001.1"/>
</dbReference>
<keyword evidence="2" id="KW-1185">Reference proteome</keyword>
<dbReference type="Proteomes" id="UP000736583">
    <property type="component" value="Unassembled WGS sequence"/>
</dbReference>
<gene>
    <name evidence="1" type="ORF">KQI89_01185</name>
</gene>
<protein>
    <submittedName>
        <fullName evidence="1">Cytidylate kinase family protein</fullName>
    </submittedName>
</protein>
<organism evidence="1 2">
    <name type="scientific">Clostridium simiarum</name>
    <dbReference type="NCBI Taxonomy" id="2841506"/>
    <lineage>
        <taxon>Bacteria</taxon>
        <taxon>Bacillati</taxon>
        <taxon>Bacillota</taxon>
        <taxon>Clostridia</taxon>
        <taxon>Eubacteriales</taxon>
        <taxon>Clostridiaceae</taxon>
        <taxon>Clostridium</taxon>
    </lineage>
</organism>
<dbReference type="Pfam" id="PF13189">
    <property type="entry name" value="Cytidylate_kin2"/>
    <property type="match status" value="1"/>
</dbReference>
<proteinExistence type="predicted"/>
<comment type="caution">
    <text evidence="1">The sequence shown here is derived from an EMBL/GenBank/DDBJ whole genome shotgun (WGS) entry which is preliminary data.</text>
</comment>